<gene>
    <name evidence="1" type="ORF">QFC22_005720</name>
</gene>
<accession>A0ACC2WS14</accession>
<protein>
    <submittedName>
        <fullName evidence="1">Uncharacterized protein</fullName>
    </submittedName>
</protein>
<reference evidence="1" key="1">
    <citation type="submission" date="2023-04" db="EMBL/GenBank/DDBJ databases">
        <title>Draft Genome sequencing of Naganishia species isolated from polar environments using Oxford Nanopore Technology.</title>
        <authorList>
            <person name="Leo P."/>
            <person name="Venkateswaran K."/>
        </authorList>
    </citation>
    <scope>NUCLEOTIDE SEQUENCE</scope>
    <source>
        <strain evidence="1">MNA-CCFEE 5425</strain>
    </source>
</reference>
<dbReference type="EMBL" id="JASBWU010000019">
    <property type="protein sequence ID" value="KAJ9114268.1"/>
    <property type="molecule type" value="Genomic_DNA"/>
</dbReference>
<comment type="caution">
    <text evidence="1">The sequence shown here is derived from an EMBL/GenBank/DDBJ whole genome shotgun (WGS) entry which is preliminary data.</text>
</comment>
<evidence type="ECO:0000313" key="2">
    <source>
        <dbReference type="Proteomes" id="UP001243375"/>
    </source>
</evidence>
<dbReference type="Proteomes" id="UP001243375">
    <property type="component" value="Unassembled WGS sequence"/>
</dbReference>
<evidence type="ECO:0000313" key="1">
    <source>
        <dbReference type="EMBL" id="KAJ9114268.1"/>
    </source>
</evidence>
<sequence length="420" mass="44733">MTSQIRNRSRSQIRGSSSNEFDYDDKKVVPTSLQVVNVEYDKSAVSTSGGDAVSVRSEKGPVTAFSGISAFGLCFAVLNTWCVLVVSLGSGLATGGPSSLVWGFVYAIICNLALTLSLGEAFAVYPTAGGQYHWSSIFSTPKYRPLISWMTATTNIVGLWSGVSTQAYLASSLFQTIGVVANPEFVPTTGISYAIYLAVCVAGCATCLLFTPRMNRWLDTGMMAMSVLGCFTLVVVIFALSKNKASASFVFTETANSSGWDNMVIPWLLGLLQSAFSFIGVDVVFHISEEMPRADVEGPKILNMTIVIGGISGLFILLSMLFAIDDLEAILGSVYGLPFAQICMNATNSQTFTILYLLLVALLFSYGARGCQLTAARLAMSLGRDGGLPFARQFQYIVRGQPVVGLVLAAVAAALFGTSS</sequence>
<organism evidence="1 2">
    <name type="scientific">Naganishia vaughanmartiniae</name>
    <dbReference type="NCBI Taxonomy" id="1424756"/>
    <lineage>
        <taxon>Eukaryota</taxon>
        <taxon>Fungi</taxon>
        <taxon>Dikarya</taxon>
        <taxon>Basidiomycota</taxon>
        <taxon>Agaricomycotina</taxon>
        <taxon>Tremellomycetes</taxon>
        <taxon>Filobasidiales</taxon>
        <taxon>Filobasidiaceae</taxon>
        <taxon>Naganishia</taxon>
    </lineage>
</organism>
<keyword evidence="2" id="KW-1185">Reference proteome</keyword>
<name>A0ACC2WS14_9TREE</name>
<proteinExistence type="predicted"/>